<gene>
    <name evidence="1" type="ORF">LSH36_193g01027</name>
</gene>
<comment type="caution">
    <text evidence="1">The sequence shown here is derived from an EMBL/GenBank/DDBJ whole genome shotgun (WGS) entry which is preliminary data.</text>
</comment>
<sequence length="71" mass="8019">MCGDSRTNNLCESLNKSFSTLLGTSHPSNWRALEHLRIDHADVKAAILLESRGQPPARRPKKPMKHIFLLL</sequence>
<reference evidence="1" key="1">
    <citation type="journal article" date="2023" name="Mol. Biol. Evol.">
        <title>Third-Generation Sequencing Reveals the Adaptive Role of the Epigenome in Three Deep-Sea Polychaetes.</title>
        <authorList>
            <person name="Perez M."/>
            <person name="Aroh O."/>
            <person name="Sun Y."/>
            <person name="Lan Y."/>
            <person name="Juniper S.K."/>
            <person name="Young C.R."/>
            <person name="Angers B."/>
            <person name="Qian P.Y."/>
        </authorList>
    </citation>
    <scope>NUCLEOTIDE SEQUENCE</scope>
    <source>
        <strain evidence="1">P08H-3</strain>
    </source>
</reference>
<dbReference type="Proteomes" id="UP001208570">
    <property type="component" value="Unassembled WGS sequence"/>
</dbReference>
<evidence type="ECO:0000313" key="1">
    <source>
        <dbReference type="EMBL" id="KAK2157314.1"/>
    </source>
</evidence>
<dbReference type="AlphaFoldDB" id="A0AAD9N7V0"/>
<keyword evidence="2" id="KW-1185">Reference proteome</keyword>
<protein>
    <submittedName>
        <fullName evidence="1">Uncharacterized protein</fullName>
    </submittedName>
</protein>
<dbReference type="EMBL" id="JAODUP010000193">
    <property type="protein sequence ID" value="KAK2157314.1"/>
    <property type="molecule type" value="Genomic_DNA"/>
</dbReference>
<name>A0AAD9N7V0_9ANNE</name>
<accession>A0AAD9N7V0</accession>
<evidence type="ECO:0000313" key="2">
    <source>
        <dbReference type="Proteomes" id="UP001208570"/>
    </source>
</evidence>
<organism evidence="1 2">
    <name type="scientific">Paralvinella palmiformis</name>
    <dbReference type="NCBI Taxonomy" id="53620"/>
    <lineage>
        <taxon>Eukaryota</taxon>
        <taxon>Metazoa</taxon>
        <taxon>Spiralia</taxon>
        <taxon>Lophotrochozoa</taxon>
        <taxon>Annelida</taxon>
        <taxon>Polychaeta</taxon>
        <taxon>Sedentaria</taxon>
        <taxon>Canalipalpata</taxon>
        <taxon>Terebellida</taxon>
        <taxon>Terebelliformia</taxon>
        <taxon>Alvinellidae</taxon>
        <taxon>Paralvinella</taxon>
    </lineage>
</organism>
<proteinExistence type="predicted"/>